<gene>
    <name evidence="2" type="ORF">MGAL_10B013092</name>
</gene>
<organism evidence="2 3">
    <name type="scientific">Mytilus galloprovincialis</name>
    <name type="common">Mediterranean mussel</name>
    <dbReference type="NCBI Taxonomy" id="29158"/>
    <lineage>
        <taxon>Eukaryota</taxon>
        <taxon>Metazoa</taxon>
        <taxon>Spiralia</taxon>
        <taxon>Lophotrochozoa</taxon>
        <taxon>Mollusca</taxon>
        <taxon>Bivalvia</taxon>
        <taxon>Autobranchia</taxon>
        <taxon>Pteriomorphia</taxon>
        <taxon>Mytilida</taxon>
        <taxon>Mytiloidea</taxon>
        <taxon>Mytilidae</taxon>
        <taxon>Mytilinae</taxon>
        <taxon>Mytilus</taxon>
    </lineage>
</organism>
<comment type="caution">
    <text evidence="2">The sequence shown here is derived from an EMBL/GenBank/DDBJ whole genome shotgun (WGS) entry which is preliminary data.</text>
</comment>
<dbReference type="EMBL" id="UYJE01009580">
    <property type="protein sequence ID" value="VDI74636.1"/>
    <property type="molecule type" value="Genomic_DNA"/>
</dbReference>
<name>A0A8B6H790_MYTGA</name>
<dbReference type="AlphaFoldDB" id="A0A8B6H790"/>
<evidence type="ECO:0000313" key="2">
    <source>
        <dbReference type="EMBL" id="VDI74636.1"/>
    </source>
</evidence>
<reference evidence="2" key="1">
    <citation type="submission" date="2018-11" db="EMBL/GenBank/DDBJ databases">
        <authorList>
            <person name="Alioto T."/>
            <person name="Alioto T."/>
        </authorList>
    </citation>
    <scope>NUCLEOTIDE SEQUENCE</scope>
</reference>
<evidence type="ECO:0000256" key="1">
    <source>
        <dbReference type="SAM" id="MobiDB-lite"/>
    </source>
</evidence>
<protein>
    <submittedName>
        <fullName evidence="2">Uncharacterized protein</fullName>
    </submittedName>
</protein>
<sequence>MDTSVSSSNGKRKREDEDTKGDNTNKCVVEEGFSWWTGLMYDMPKSMTKPQPVDKNSKS</sequence>
<keyword evidence="3" id="KW-1185">Reference proteome</keyword>
<accession>A0A8B6H790</accession>
<feature type="region of interest" description="Disordered" evidence="1">
    <location>
        <begin position="1"/>
        <end position="25"/>
    </location>
</feature>
<proteinExistence type="predicted"/>
<feature type="compositionally biased region" description="Basic and acidic residues" evidence="1">
    <location>
        <begin position="13"/>
        <end position="23"/>
    </location>
</feature>
<dbReference type="Proteomes" id="UP000596742">
    <property type="component" value="Unassembled WGS sequence"/>
</dbReference>
<evidence type="ECO:0000313" key="3">
    <source>
        <dbReference type="Proteomes" id="UP000596742"/>
    </source>
</evidence>